<reference evidence="12" key="2">
    <citation type="submission" date="2020-09" db="EMBL/GenBank/DDBJ databases">
        <authorList>
            <person name="Sun Q."/>
            <person name="Ohkuma M."/>
        </authorList>
    </citation>
    <scope>NUCLEOTIDE SEQUENCE</scope>
    <source>
        <strain evidence="12">JCM 3051</strain>
    </source>
</reference>
<evidence type="ECO:0000259" key="11">
    <source>
        <dbReference type="Pfam" id="PF07730"/>
    </source>
</evidence>
<evidence type="ECO:0000313" key="13">
    <source>
        <dbReference type="Proteomes" id="UP000655589"/>
    </source>
</evidence>
<organism evidence="12 13">
    <name type="scientific">Promicromonospora citrea</name>
    <dbReference type="NCBI Taxonomy" id="43677"/>
    <lineage>
        <taxon>Bacteria</taxon>
        <taxon>Bacillati</taxon>
        <taxon>Actinomycetota</taxon>
        <taxon>Actinomycetes</taxon>
        <taxon>Micrococcales</taxon>
        <taxon>Promicromonosporaceae</taxon>
        <taxon>Promicromonospora</taxon>
    </lineage>
</organism>
<keyword evidence="9" id="KW-0472">Membrane</keyword>
<evidence type="ECO:0000256" key="6">
    <source>
        <dbReference type="ARBA" id="ARBA00022777"/>
    </source>
</evidence>
<keyword evidence="7" id="KW-0067">ATP-binding</keyword>
<dbReference type="InterPro" id="IPR036890">
    <property type="entry name" value="HATPase_C_sf"/>
</dbReference>
<keyword evidence="3" id="KW-0597">Phosphoprotein</keyword>
<dbReference type="GO" id="GO:0000155">
    <property type="term" value="F:phosphorelay sensor kinase activity"/>
    <property type="evidence" value="ECO:0007669"/>
    <property type="project" value="InterPro"/>
</dbReference>
<dbReference type="Gene3D" id="1.20.5.1930">
    <property type="match status" value="1"/>
</dbReference>
<evidence type="ECO:0000259" key="10">
    <source>
        <dbReference type="Pfam" id="PF02518"/>
    </source>
</evidence>
<keyword evidence="8" id="KW-0902">Two-component regulatory system</keyword>
<dbReference type="InterPro" id="IPR050482">
    <property type="entry name" value="Sensor_HK_TwoCompSys"/>
</dbReference>
<evidence type="ECO:0000256" key="4">
    <source>
        <dbReference type="ARBA" id="ARBA00022679"/>
    </source>
</evidence>
<proteinExistence type="predicted"/>
<reference evidence="12" key="1">
    <citation type="journal article" date="2014" name="Int. J. Syst. Evol. Microbiol.">
        <title>Complete genome sequence of Corynebacterium casei LMG S-19264T (=DSM 44701T), isolated from a smear-ripened cheese.</title>
        <authorList>
            <consortium name="US DOE Joint Genome Institute (JGI-PGF)"/>
            <person name="Walter F."/>
            <person name="Albersmeier A."/>
            <person name="Kalinowski J."/>
            <person name="Ruckert C."/>
        </authorList>
    </citation>
    <scope>NUCLEOTIDE SEQUENCE</scope>
    <source>
        <strain evidence="12">JCM 3051</strain>
    </source>
</reference>
<dbReference type="GO" id="GO:0046983">
    <property type="term" value="F:protein dimerization activity"/>
    <property type="evidence" value="ECO:0007669"/>
    <property type="project" value="InterPro"/>
</dbReference>
<feature type="transmembrane region" description="Helical" evidence="9">
    <location>
        <begin position="69"/>
        <end position="86"/>
    </location>
</feature>
<keyword evidence="13" id="KW-1185">Reference proteome</keyword>
<dbReference type="EC" id="2.7.13.3" evidence="2"/>
<evidence type="ECO:0000256" key="9">
    <source>
        <dbReference type="SAM" id="Phobius"/>
    </source>
</evidence>
<dbReference type="InterPro" id="IPR003594">
    <property type="entry name" value="HATPase_dom"/>
</dbReference>
<evidence type="ECO:0000256" key="7">
    <source>
        <dbReference type="ARBA" id="ARBA00022840"/>
    </source>
</evidence>
<dbReference type="GO" id="GO:0005524">
    <property type="term" value="F:ATP binding"/>
    <property type="evidence" value="ECO:0007669"/>
    <property type="project" value="UniProtKB-KW"/>
</dbReference>
<dbReference type="Proteomes" id="UP000655589">
    <property type="component" value="Unassembled WGS sequence"/>
</dbReference>
<keyword evidence="5" id="KW-0547">Nucleotide-binding</keyword>
<dbReference type="PANTHER" id="PTHR24421">
    <property type="entry name" value="NITRATE/NITRITE SENSOR PROTEIN NARX-RELATED"/>
    <property type="match status" value="1"/>
</dbReference>
<dbReference type="EMBL" id="BMPT01000018">
    <property type="protein sequence ID" value="GGM38277.1"/>
    <property type="molecule type" value="Genomic_DNA"/>
</dbReference>
<name>A0A8H9GNQ1_9MICO</name>
<comment type="catalytic activity">
    <reaction evidence="1">
        <text>ATP + protein L-histidine = ADP + protein N-phospho-L-histidine.</text>
        <dbReference type="EC" id="2.7.13.3"/>
    </reaction>
</comment>
<protein>
    <recommendedName>
        <fullName evidence="2">histidine kinase</fullName>
        <ecNumber evidence="2">2.7.13.3</ecNumber>
    </recommendedName>
</protein>
<accession>A0A8H9GNQ1</accession>
<dbReference type="Pfam" id="PF07730">
    <property type="entry name" value="HisKA_3"/>
    <property type="match status" value="1"/>
</dbReference>
<keyword evidence="6" id="KW-0418">Kinase</keyword>
<comment type="caution">
    <text evidence="12">The sequence shown here is derived from an EMBL/GenBank/DDBJ whole genome shotgun (WGS) entry which is preliminary data.</text>
</comment>
<evidence type="ECO:0000256" key="1">
    <source>
        <dbReference type="ARBA" id="ARBA00000085"/>
    </source>
</evidence>
<feature type="transmembrane region" description="Helical" evidence="9">
    <location>
        <begin position="141"/>
        <end position="164"/>
    </location>
</feature>
<evidence type="ECO:0000256" key="8">
    <source>
        <dbReference type="ARBA" id="ARBA00023012"/>
    </source>
</evidence>
<dbReference type="PANTHER" id="PTHR24421:SF10">
    <property type="entry name" value="NITRATE_NITRITE SENSOR PROTEIN NARQ"/>
    <property type="match status" value="1"/>
</dbReference>
<dbReference type="Pfam" id="PF02518">
    <property type="entry name" value="HATPase_c"/>
    <property type="match status" value="1"/>
</dbReference>
<feature type="transmembrane region" description="Helical" evidence="9">
    <location>
        <begin position="117"/>
        <end position="135"/>
    </location>
</feature>
<evidence type="ECO:0000256" key="3">
    <source>
        <dbReference type="ARBA" id="ARBA00022553"/>
    </source>
</evidence>
<keyword evidence="4" id="KW-0808">Transferase</keyword>
<feature type="transmembrane region" description="Helical" evidence="9">
    <location>
        <begin position="45"/>
        <end position="62"/>
    </location>
</feature>
<dbReference type="CDD" id="cd16917">
    <property type="entry name" value="HATPase_UhpB-NarQ-NarX-like"/>
    <property type="match status" value="1"/>
</dbReference>
<dbReference type="SUPFAM" id="SSF55874">
    <property type="entry name" value="ATPase domain of HSP90 chaperone/DNA topoisomerase II/histidine kinase"/>
    <property type="match status" value="1"/>
</dbReference>
<gene>
    <name evidence="12" type="ORF">GCM10010102_37310</name>
</gene>
<feature type="domain" description="Histidine kinase/HSP90-like ATPase" evidence="10">
    <location>
        <begin position="306"/>
        <end position="395"/>
    </location>
</feature>
<dbReference type="AlphaFoldDB" id="A0A8H9GNQ1"/>
<evidence type="ECO:0000256" key="2">
    <source>
        <dbReference type="ARBA" id="ARBA00012438"/>
    </source>
</evidence>
<evidence type="ECO:0000313" key="12">
    <source>
        <dbReference type="EMBL" id="GGM38277.1"/>
    </source>
</evidence>
<sequence>MNRIADLAVALGCLVGSTALLVGVGHAAAVAAPDDLATPGFGQAVWWWSLAVLVVQAGLLVALRPAPRVVLVAVAAAVPVLALVGAGDATSFGALAVLIASSGATLRHGLAASGASLGAAVVLVGLGSALSTLSQGVAPGVAWGTGLLQAVVVVGLPAAVALFVRARREARTALEREHEALVQVALSRERMAMARELHDIAAHHLTGIAVMTGVLERQIDVAPDDAKAAVRQVRTQSTAMLREMRGLVGLLRAPGAGTEAPVRGVETLAGVPALVDTAAAAGTPVRLTVHGTLDETVPVGPLAQLAAYRTVQECLSNAARHAPGAPCEVTVDLREPAHVVLSVRNGPARRPPSAQGSGGFGLVGMRERADLTDANLAYGPTDDGGWLVTLTIPTETAPAPRDQHHDNEEPTQ</sequence>
<dbReference type="InterPro" id="IPR011712">
    <property type="entry name" value="Sig_transdc_His_kin_sub3_dim/P"/>
</dbReference>
<feature type="domain" description="Signal transduction histidine kinase subgroup 3 dimerisation and phosphoacceptor" evidence="11">
    <location>
        <begin position="189"/>
        <end position="254"/>
    </location>
</feature>
<keyword evidence="9" id="KW-0812">Transmembrane</keyword>
<dbReference type="GO" id="GO:0016020">
    <property type="term" value="C:membrane"/>
    <property type="evidence" value="ECO:0007669"/>
    <property type="project" value="InterPro"/>
</dbReference>
<evidence type="ECO:0000256" key="5">
    <source>
        <dbReference type="ARBA" id="ARBA00022741"/>
    </source>
</evidence>
<keyword evidence="9" id="KW-1133">Transmembrane helix</keyword>
<dbReference type="Gene3D" id="3.30.565.10">
    <property type="entry name" value="Histidine kinase-like ATPase, C-terminal domain"/>
    <property type="match status" value="1"/>
</dbReference>